<feature type="transmembrane region" description="Helical" evidence="7">
    <location>
        <begin position="509"/>
        <end position="527"/>
    </location>
</feature>
<keyword evidence="4 7" id="KW-0812">Transmembrane</keyword>
<dbReference type="InterPro" id="IPR004638">
    <property type="entry name" value="EmrB-like"/>
</dbReference>
<evidence type="ECO:0000256" key="5">
    <source>
        <dbReference type="ARBA" id="ARBA00022989"/>
    </source>
</evidence>
<feature type="domain" description="Major facilitator superfamily (MFS) profile" evidence="8">
    <location>
        <begin position="26"/>
        <end position="532"/>
    </location>
</feature>
<evidence type="ECO:0000256" key="2">
    <source>
        <dbReference type="ARBA" id="ARBA00022448"/>
    </source>
</evidence>
<dbReference type="GO" id="GO:0022857">
    <property type="term" value="F:transmembrane transporter activity"/>
    <property type="evidence" value="ECO:0007669"/>
    <property type="project" value="InterPro"/>
</dbReference>
<feature type="transmembrane region" description="Helical" evidence="7">
    <location>
        <begin position="415"/>
        <end position="433"/>
    </location>
</feature>
<dbReference type="InterPro" id="IPR011701">
    <property type="entry name" value="MFS"/>
</dbReference>
<protein>
    <recommendedName>
        <fullName evidence="8">Major facilitator superfamily (MFS) profile domain-containing protein</fullName>
    </recommendedName>
</protein>
<accession>A0A381N629</accession>
<dbReference type="NCBIfam" id="TIGR00711">
    <property type="entry name" value="efflux_EmrB"/>
    <property type="match status" value="1"/>
</dbReference>
<keyword evidence="6 7" id="KW-0472">Membrane</keyword>
<feature type="transmembrane region" description="Helical" evidence="7">
    <location>
        <begin position="149"/>
        <end position="167"/>
    </location>
</feature>
<feature type="transmembrane region" description="Helical" evidence="7">
    <location>
        <begin position="211"/>
        <end position="231"/>
    </location>
</feature>
<proteinExistence type="predicted"/>
<dbReference type="EMBL" id="UINC01000146">
    <property type="protein sequence ID" value="SUZ49995.1"/>
    <property type="molecule type" value="Genomic_DNA"/>
</dbReference>
<dbReference type="Pfam" id="PF07690">
    <property type="entry name" value="MFS_1"/>
    <property type="match status" value="1"/>
</dbReference>
<dbReference type="Gene3D" id="1.20.1720.10">
    <property type="entry name" value="Multidrug resistance protein D"/>
    <property type="match status" value="1"/>
</dbReference>
<feature type="transmembrane region" description="Helical" evidence="7">
    <location>
        <begin position="317"/>
        <end position="338"/>
    </location>
</feature>
<feature type="transmembrane region" description="Helical" evidence="7">
    <location>
        <begin position="374"/>
        <end position="395"/>
    </location>
</feature>
<evidence type="ECO:0000256" key="7">
    <source>
        <dbReference type="SAM" id="Phobius"/>
    </source>
</evidence>
<feature type="transmembrane region" description="Helical" evidence="7">
    <location>
        <begin position="179"/>
        <end position="199"/>
    </location>
</feature>
<dbReference type="AlphaFoldDB" id="A0A381N629"/>
<feature type="transmembrane region" description="Helical" evidence="7">
    <location>
        <begin position="90"/>
        <end position="108"/>
    </location>
</feature>
<evidence type="ECO:0000256" key="6">
    <source>
        <dbReference type="ARBA" id="ARBA00023136"/>
    </source>
</evidence>
<dbReference type="Gene3D" id="1.20.1250.20">
    <property type="entry name" value="MFS general substrate transporter like domains"/>
    <property type="match status" value="1"/>
</dbReference>
<comment type="subcellular location">
    <subcellularLocation>
        <location evidence="1">Cell membrane</location>
        <topology evidence="1">Multi-pass membrane protein</topology>
    </subcellularLocation>
</comment>
<feature type="transmembrane region" description="Helical" evidence="7">
    <location>
        <begin position="350"/>
        <end position="368"/>
    </location>
</feature>
<dbReference type="InterPro" id="IPR020846">
    <property type="entry name" value="MFS_dom"/>
</dbReference>
<dbReference type="InterPro" id="IPR036259">
    <property type="entry name" value="MFS_trans_sf"/>
</dbReference>
<feature type="transmembrane region" description="Helical" evidence="7">
    <location>
        <begin position="61"/>
        <end position="83"/>
    </location>
</feature>
<keyword evidence="5 7" id="KW-1133">Transmembrane helix</keyword>
<sequence length="551" mass="57948">MAQTNPGSFQVEWNDPGLTDRQVRLTLIGVMFAMFLASLDQTIVATAIPRIMADLDGFDRVTWVSSAYIVASTSVVLITGAVSDVYGRKWLFVGGISIFLIGSVLAASSQTMNALIVFRGIQGLGGGMIMALSFVTIGDLFPPADRAKYQGIIAAMFGISSVLGPTLGGVITDQFSWEWIFLVNIPLGIPIILLFIRLFPNATKDGPKRKIDIGGAILIVLAIVPALLGLSWGGNQYAWSDPIVLSALASGAFMAVIFALYETRVSDPILPLAVFKNRVVGIALFVILLTGFAMFGAIFFVPLLFQGVLGASPTASGSFLTPMMLGIVFGAAISGQILSRTGGHYRIQGILGLSIMGIGAIMLSGTTAEITHGYALTSAVIMGFGLGTSFPLYTIAIQNGVPQQYLGIATSSAQFFRSVGGSIGLAVFGSYMVRRFKDGMEDNLPSEALEAVPPQLLNQITGNPNALLNPEASDNLINTFAASGESGIAIGTQVLGAIRGSLAGAIGDVFFLCFIFVALAVVATAFIREVPLRGRVKSSSVNSQSSDEPDD</sequence>
<dbReference type="PROSITE" id="PS50850">
    <property type="entry name" value="MFS"/>
    <property type="match status" value="1"/>
</dbReference>
<evidence type="ECO:0000259" key="8">
    <source>
        <dbReference type="PROSITE" id="PS50850"/>
    </source>
</evidence>
<dbReference type="GO" id="GO:0005886">
    <property type="term" value="C:plasma membrane"/>
    <property type="evidence" value="ECO:0007669"/>
    <property type="project" value="UniProtKB-SubCell"/>
</dbReference>
<evidence type="ECO:0000256" key="3">
    <source>
        <dbReference type="ARBA" id="ARBA00022475"/>
    </source>
</evidence>
<dbReference type="InterPro" id="IPR005829">
    <property type="entry name" value="Sugar_transporter_CS"/>
</dbReference>
<keyword evidence="2" id="KW-0813">Transport</keyword>
<feature type="transmembrane region" description="Helical" evidence="7">
    <location>
        <begin position="243"/>
        <end position="261"/>
    </location>
</feature>
<evidence type="ECO:0000313" key="9">
    <source>
        <dbReference type="EMBL" id="SUZ49995.1"/>
    </source>
</evidence>
<dbReference type="CDD" id="cd17502">
    <property type="entry name" value="MFS_Azr1_MDR_like"/>
    <property type="match status" value="1"/>
</dbReference>
<dbReference type="FunFam" id="1.20.1720.10:FF:000004">
    <property type="entry name" value="EmrB/QacA family drug resistance transporter"/>
    <property type="match status" value="1"/>
</dbReference>
<feature type="transmembrane region" description="Helical" evidence="7">
    <location>
        <begin position="114"/>
        <end position="137"/>
    </location>
</feature>
<reference evidence="9" key="1">
    <citation type="submission" date="2018-05" db="EMBL/GenBank/DDBJ databases">
        <authorList>
            <person name="Lanie J.A."/>
            <person name="Ng W.-L."/>
            <person name="Kazmierczak K.M."/>
            <person name="Andrzejewski T.M."/>
            <person name="Davidsen T.M."/>
            <person name="Wayne K.J."/>
            <person name="Tettelin H."/>
            <person name="Glass J.I."/>
            <person name="Rusch D."/>
            <person name="Podicherti R."/>
            <person name="Tsui H.-C.T."/>
            <person name="Winkler M.E."/>
        </authorList>
    </citation>
    <scope>NUCLEOTIDE SEQUENCE</scope>
</reference>
<dbReference type="SUPFAM" id="SSF103473">
    <property type="entry name" value="MFS general substrate transporter"/>
    <property type="match status" value="1"/>
</dbReference>
<evidence type="ECO:0000256" key="4">
    <source>
        <dbReference type="ARBA" id="ARBA00022692"/>
    </source>
</evidence>
<feature type="transmembrane region" description="Helical" evidence="7">
    <location>
        <begin position="25"/>
        <end position="49"/>
    </location>
</feature>
<dbReference type="PANTHER" id="PTHR23501:SF197">
    <property type="entry name" value="COMD"/>
    <property type="match status" value="1"/>
</dbReference>
<evidence type="ECO:0000256" key="1">
    <source>
        <dbReference type="ARBA" id="ARBA00004651"/>
    </source>
</evidence>
<organism evidence="9">
    <name type="scientific">marine metagenome</name>
    <dbReference type="NCBI Taxonomy" id="408172"/>
    <lineage>
        <taxon>unclassified sequences</taxon>
        <taxon>metagenomes</taxon>
        <taxon>ecological metagenomes</taxon>
    </lineage>
</organism>
<dbReference type="PANTHER" id="PTHR23501">
    <property type="entry name" value="MAJOR FACILITATOR SUPERFAMILY"/>
    <property type="match status" value="1"/>
</dbReference>
<name>A0A381N629_9ZZZZ</name>
<keyword evidence="3" id="KW-1003">Cell membrane</keyword>
<gene>
    <name evidence="9" type="ORF">METZ01_LOCUS2849</name>
</gene>
<dbReference type="PROSITE" id="PS00216">
    <property type="entry name" value="SUGAR_TRANSPORT_1"/>
    <property type="match status" value="1"/>
</dbReference>
<feature type="transmembrane region" description="Helical" evidence="7">
    <location>
        <begin position="282"/>
        <end position="305"/>
    </location>
</feature>